<dbReference type="Gene3D" id="1.25.40.20">
    <property type="entry name" value="Ankyrin repeat-containing domain"/>
    <property type="match status" value="1"/>
</dbReference>
<evidence type="ECO:0000256" key="3">
    <source>
        <dbReference type="PROSITE-ProRule" id="PRU00023"/>
    </source>
</evidence>
<dbReference type="InterPro" id="IPR036887">
    <property type="entry name" value="HTH_APSES_sf"/>
</dbReference>
<dbReference type="SMART" id="SM01252">
    <property type="entry name" value="KilA-N"/>
    <property type="match status" value="1"/>
</dbReference>
<dbReference type="Pfam" id="PF13637">
    <property type="entry name" value="Ank_4"/>
    <property type="match status" value="1"/>
</dbReference>
<evidence type="ECO:0000259" key="5">
    <source>
        <dbReference type="PROSITE" id="PS51299"/>
    </source>
</evidence>
<feature type="compositionally biased region" description="Polar residues" evidence="4">
    <location>
        <begin position="210"/>
        <end position="234"/>
    </location>
</feature>
<dbReference type="PANTHER" id="PTHR43828:SF3">
    <property type="entry name" value="CHROMO DOMAIN-CONTAINING PROTEIN"/>
    <property type="match status" value="1"/>
</dbReference>
<evidence type="ECO:0000256" key="2">
    <source>
        <dbReference type="ARBA" id="ARBA00023043"/>
    </source>
</evidence>
<dbReference type="OrthoDB" id="6718656at2759"/>
<evidence type="ECO:0000313" key="6">
    <source>
        <dbReference type="EMBL" id="KLO12707.1"/>
    </source>
</evidence>
<feature type="repeat" description="ANK" evidence="3">
    <location>
        <begin position="497"/>
        <end position="529"/>
    </location>
</feature>
<feature type="compositionally biased region" description="Polar residues" evidence="4">
    <location>
        <begin position="253"/>
        <end position="285"/>
    </location>
</feature>
<dbReference type="GO" id="GO:0003677">
    <property type="term" value="F:DNA binding"/>
    <property type="evidence" value="ECO:0007669"/>
    <property type="project" value="InterPro"/>
</dbReference>
<keyword evidence="7" id="KW-1185">Reference proteome</keyword>
<dbReference type="Pfam" id="PF00023">
    <property type="entry name" value="Ank"/>
    <property type="match status" value="1"/>
</dbReference>
<dbReference type="InterPro" id="IPR002110">
    <property type="entry name" value="Ankyrin_rpt"/>
</dbReference>
<feature type="region of interest" description="Disordered" evidence="4">
    <location>
        <begin position="183"/>
        <end position="326"/>
    </location>
</feature>
<dbReference type="InterPro" id="IPR036770">
    <property type="entry name" value="Ankyrin_rpt-contain_sf"/>
</dbReference>
<dbReference type="InterPro" id="IPR018004">
    <property type="entry name" value="KilA/APSES_HTH"/>
</dbReference>
<dbReference type="Proteomes" id="UP000053477">
    <property type="component" value="Unassembled WGS sequence"/>
</dbReference>
<dbReference type="GO" id="GO:0001228">
    <property type="term" value="F:DNA-binding transcription activator activity, RNA polymerase II-specific"/>
    <property type="evidence" value="ECO:0007669"/>
    <property type="project" value="UniProtKB-ARBA"/>
</dbReference>
<dbReference type="SUPFAM" id="SSF54616">
    <property type="entry name" value="DNA-binding domain of Mlu1-box binding protein MBP1"/>
    <property type="match status" value="1"/>
</dbReference>
<dbReference type="FunCoup" id="A0A0H2RM70">
    <property type="interactions" value="178"/>
</dbReference>
<dbReference type="InterPro" id="IPR051642">
    <property type="entry name" value="SWI6-like"/>
</dbReference>
<dbReference type="Pfam" id="PF04383">
    <property type="entry name" value="KilA-N"/>
    <property type="match status" value="1"/>
</dbReference>
<reference evidence="6 7" key="1">
    <citation type="submission" date="2015-04" db="EMBL/GenBank/DDBJ databases">
        <title>Complete genome sequence of Schizopora paradoxa KUC8140, a cosmopolitan wood degrader in East Asia.</title>
        <authorList>
            <consortium name="DOE Joint Genome Institute"/>
            <person name="Min B."/>
            <person name="Park H."/>
            <person name="Jang Y."/>
            <person name="Kim J.-J."/>
            <person name="Kim K.H."/>
            <person name="Pangilinan J."/>
            <person name="Lipzen A."/>
            <person name="Riley R."/>
            <person name="Grigoriev I.V."/>
            <person name="Spatafora J.W."/>
            <person name="Choi I.-G."/>
        </authorList>
    </citation>
    <scope>NUCLEOTIDE SEQUENCE [LARGE SCALE GENOMIC DNA]</scope>
    <source>
        <strain evidence="6 7">KUC8140</strain>
    </source>
</reference>
<dbReference type="GO" id="GO:0030907">
    <property type="term" value="C:MBF transcription complex"/>
    <property type="evidence" value="ECO:0007669"/>
    <property type="project" value="TreeGrafter"/>
</dbReference>
<dbReference type="PROSITE" id="PS50297">
    <property type="entry name" value="ANK_REP_REGION"/>
    <property type="match status" value="2"/>
</dbReference>
<accession>A0A0H2RM70</accession>
<dbReference type="PROSITE" id="PS51299">
    <property type="entry name" value="HTH_APSES"/>
    <property type="match status" value="1"/>
</dbReference>
<evidence type="ECO:0000256" key="1">
    <source>
        <dbReference type="ARBA" id="ARBA00022737"/>
    </source>
</evidence>
<dbReference type="SUPFAM" id="SSF48403">
    <property type="entry name" value="Ankyrin repeat"/>
    <property type="match status" value="1"/>
</dbReference>
<keyword evidence="2 3" id="KW-0040">ANK repeat</keyword>
<organism evidence="6 7">
    <name type="scientific">Schizopora paradoxa</name>
    <dbReference type="NCBI Taxonomy" id="27342"/>
    <lineage>
        <taxon>Eukaryota</taxon>
        <taxon>Fungi</taxon>
        <taxon>Dikarya</taxon>
        <taxon>Basidiomycota</taxon>
        <taxon>Agaricomycotina</taxon>
        <taxon>Agaricomycetes</taxon>
        <taxon>Hymenochaetales</taxon>
        <taxon>Schizoporaceae</taxon>
        <taxon>Schizopora</taxon>
    </lineage>
</organism>
<dbReference type="AlphaFoldDB" id="A0A0H2RM70"/>
<feature type="repeat" description="ANK" evidence="3">
    <location>
        <begin position="377"/>
        <end position="409"/>
    </location>
</feature>
<proteinExistence type="predicted"/>
<dbReference type="GO" id="GO:0033309">
    <property type="term" value="C:SBF transcription complex"/>
    <property type="evidence" value="ECO:0007669"/>
    <property type="project" value="TreeGrafter"/>
</dbReference>
<name>A0A0H2RM70_9AGAM</name>
<dbReference type="PANTHER" id="PTHR43828">
    <property type="entry name" value="ASPARAGINASE"/>
    <property type="match status" value="1"/>
</dbReference>
<evidence type="ECO:0000313" key="7">
    <source>
        <dbReference type="Proteomes" id="UP000053477"/>
    </source>
</evidence>
<dbReference type="InterPro" id="IPR003163">
    <property type="entry name" value="Tscrpt_reg_HTH_APSES-type"/>
</dbReference>
<protein>
    <submittedName>
        <fullName evidence="6">Apses-domain-containing protein</fullName>
    </submittedName>
</protein>
<gene>
    <name evidence="6" type="ORF">SCHPADRAFT_997920</name>
</gene>
<feature type="domain" description="HTH APSES-type" evidence="5">
    <location>
        <begin position="16"/>
        <end position="124"/>
    </location>
</feature>
<dbReference type="EMBL" id="KQ085972">
    <property type="protein sequence ID" value="KLO12707.1"/>
    <property type="molecule type" value="Genomic_DNA"/>
</dbReference>
<dbReference type="STRING" id="27342.A0A0H2RM70"/>
<sequence length="766" mass="82850">MQGASRPTGQPASVKIYNAVYSSVQVYECMVRGIAVMRRRADSFVNATQILKVAGVDKGRRTKILEKEILPGKHEIVQGGYGKYQGTWIPLERGRELAIQYGIAPLLSPLFDFMPGQAAMSGLPNPLPNLSALGVHRPLSATASLPSIPTPGAATNASQLGPAPIMPGSALRLLNQGRAQGLFTPSTTPAMAPSLPGLKRTRTDSELDTIRQSNGTSQMDVVMMQSSRHTSTTPDIAPNADDEPSPSKRARTEPTSNQLSPLLQTLRASHFQGRTLSVTPQSASNGLKRADSSSSVASGSKHANGIDQHPIRVSSKPPLPFSADKASPLKNSRRAAILAAICREDNANLVLNLIRDSCLEGSSAGDPIDWDMAIDDMGHTSLHIAATLARMETVKALVRAGADVHRGNLQGETPLIRAVLSTHVYDAQSFPWLLELVYPSIRTVDTANRSVLHHAALAAGVRGRAAFARYYLEGTLSWIAEQEGADFRSLVDLQDEHGDTALNIAARVGNRSLVRTLLDVGSNRILPNKLGLRPGDFGVETEELAIAPKAEDLLSTLRSAPSAPSQKSQDVIVDITSMIQKLNSDFAAEIKSKQDSFDVTQAHLRAATRELADQRRQILSWQQQCAEYDQATQRIRNIEKALVDEDSYDWSGQGKSAEQLDALGNVNDDSFTPDSNSVESLIKLRRVKAFQSQMQGSMESRLQGLHGASAEKEFQCKKIVALCTGIPFDKVEDMLENLVIAVESESQIIDIGRVSGFMQKVKDGVV</sequence>
<dbReference type="InParanoid" id="A0A0H2RM70"/>
<keyword evidence="1" id="KW-0677">Repeat</keyword>
<dbReference type="FunFam" id="3.10.260.10:FF:000001">
    <property type="entry name" value="APSES transcription factor (MbpA)"/>
    <property type="match status" value="1"/>
</dbReference>
<dbReference type="SMART" id="SM00248">
    <property type="entry name" value="ANK"/>
    <property type="match status" value="2"/>
</dbReference>
<dbReference type="PROSITE" id="PS50088">
    <property type="entry name" value="ANK_REPEAT"/>
    <property type="match status" value="2"/>
</dbReference>
<evidence type="ECO:0000256" key="4">
    <source>
        <dbReference type="SAM" id="MobiDB-lite"/>
    </source>
</evidence>
<dbReference type="Gene3D" id="3.10.260.10">
    <property type="entry name" value="Transcription regulator HTH, APSES-type DNA-binding domain"/>
    <property type="match status" value="1"/>
</dbReference>